<dbReference type="STRING" id="1640674.SAMN05216323_10556"/>
<name>A0A1G6PTL9_9BACT</name>
<proteinExistence type="predicted"/>
<evidence type="ECO:0000313" key="2">
    <source>
        <dbReference type="Proteomes" id="UP000199452"/>
    </source>
</evidence>
<dbReference type="OrthoDB" id="1123211at2"/>
<dbReference type="AlphaFoldDB" id="A0A1G6PTL9"/>
<dbReference type="EMBL" id="FMYP01000055">
    <property type="protein sequence ID" value="SDC83570.1"/>
    <property type="molecule type" value="Genomic_DNA"/>
</dbReference>
<evidence type="ECO:0000313" key="1">
    <source>
        <dbReference type="EMBL" id="SDC83570.1"/>
    </source>
</evidence>
<dbReference type="SUPFAM" id="SSF69047">
    <property type="entry name" value="Hypothetical protein YjbJ"/>
    <property type="match status" value="1"/>
</dbReference>
<dbReference type="Proteomes" id="UP000199452">
    <property type="component" value="Unassembled WGS sequence"/>
</dbReference>
<dbReference type="Gene3D" id="1.10.1470.10">
    <property type="entry name" value="YjbJ"/>
    <property type="match status" value="1"/>
</dbReference>
<gene>
    <name evidence="1" type="ORF">SAMN05216323_10556</name>
</gene>
<evidence type="ECO:0008006" key="3">
    <source>
        <dbReference type="Google" id="ProtNLM"/>
    </source>
</evidence>
<keyword evidence="2" id="KW-1185">Reference proteome</keyword>
<accession>A0A1G6PTL9</accession>
<organism evidence="1 2">
    <name type="scientific">Williamwhitmania taraxaci</name>
    <dbReference type="NCBI Taxonomy" id="1640674"/>
    <lineage>
        <taxon>Bacteria</taxon>
        <taxon>Pseudomonadati</taxon>
        <taxon>Bacteroidota</taxon>
        <taxon>Bacteroidia</taxon>
        <taxon>Bacteroidales</taxon>
        <taxon>Williamwhitmaniaceae</taxon>
        <taxon>Williamwhitmania</taxon>
    </lineage>
</organism>
<protein>
    <recommendedName>
        <fullName evidence="3">General stress protein CsbD</fullName>
    </recommendedName>
</protein>
<reference evidence="1 2" key="1">
    <citation type="submission" date="2016-09" db="EMBL/GenBank/DDBJ databases">
        <authorList>
            <person name="Capua I."/>
            <person name="De Benedictis P."/>
            <person name="Joannis T."/>
            <person name="Lombin L.H."/>
            <person name="Cattoli G."/>
        </authorList>
    </citation>
    <scope>NUCLEOTIDE SEQUENCE [LARGE SCALE GENOMIC DNA]</scope>
    <source>
        <strain evidence="1 2">A7P-90m</strain>
    </source>
</reference>
<dbReference type="RefSeq" id="WP_092439700.1">
    <property type="nucleotide sequence ID" value="NZ_FMYP01000055.1"/>
</dbReference>
<dbReference type="InterPro" id="IPR036629">
    <property type="entry name" value="YjbJ_sf"/>
</dbReference>
<sequence length="61" mass="7202">MKDANVGFWNERKEKLKLEYPNITDDDLRFSEGKEKVMVELLGYKLGKSEEEVRVIINDLK</sequence>